<gene>
    <name evidence="1" type="primary">gb13409</name>
    <name evidence="1" type="ORF">PR202_gb13409</name>
</gene>
<sequence>MGSRIFIERIALQASDYLWDYYFGVSYGEYGFSHLTSSCQSVVSELLAEQLSLLYGSISRYHICVATNALRQDSYATLEDSIVLAACLRDNSSIRQRGDR</sequence>
<evidence type="ECO:0000313" key="1">
    <source>
        <dbReference type="EMBL" id="GJN25564.1"/>
    </source>
</evidence>
<comment type="caution">
    <text evidence="1">The sequence shown here is derived from an EMBL/GenBank/DDBJ whole genome shotgun (WGS) entry which is preliminary data.</text>
</comment>
<proteinExistence type="predicted"/>
<accession>A0AAV5ESS1</accession>
<dbReference type="EMBL" id="BQKI01000078">
    <property type="protein sequence ID" value="GJN25564.1"/>
    <property type="molecule type" value="Genomic_DNA"/>
</dbReference>
<reference evidence="1" key="1">
    <citation type="journal article" date="2018" name="DNA Res.">
        <title>Multiple hybrid de novo genome assembly of finger millet, an orphan allotetraploid crop.</title>
        <authorList>
            <person name="Hatakeyama M."/>
            <person name="Aluri S."/>
            <person name="Balachadran M.T."/>
            <person name="Sivarajan S.R."/>
            <person name="Patrignani A."/>
            <person name="Gruter S."/>
            <person name="Poveda L."/>
            <person name="Shimizu-Inatsugi R."/>
            <person name="Baeten J."/>
            <person name="Francoijs K.J."/>
            <person name="Nataraja K.N."/>
            <person name="Reddy Y.A.N."/>
            <person name="Phadnis S."/>
            <person name="Ravikumar R.L."/>
            <person name="Schlapbach R."/>
            <person name="Sreeman S.M."/>
            <person name="Shimizu K.K."/>
        </authorList>
    </citation>
    <scope>NUCLEOTIDE SEQUENCE</scope>
</reference>
<evidence type="ECO:0000313" key="2">
    <source>
        <dbReference type="Proteomes" id="UP001054889"/>
    </source>
</evidence>
<organism evidence="1 2">
    <name type="scientific">Eleusine coracana subsp. coracana</name>
    <dbReference type="NCBI Taxonomy" id="191504"/>
    <lineage>
        <taxon>Eukaryota</taxon>
        <taxon>Viridiplantae</taxon>
        <taxon>Streptophyta</taxon>
        <taxon>Embryophyta</taxon>
        <taxon>Tracheophyta</taxon>
        <taxon>Spermatophyta</taxon>
        <taxon>Magnoliopsida</taxon>
        <taxon>Liliopsida</taxon>
        <taxon>Poales</taxon>
        <taxon>Poaceae</taxon>
        <taxon>PACMAD clade</taxon>
        <taxon>Chloridoideae</taxon>
        <taxon>Cynodonteae</taxon>
        <taxon>Eleusininae</taxon>
        <taxon>Eleusine</taxon>
    </lineage>
</organism>
<dbReference type="Proteomes" id="UP001054889">
    <property type="component" value="Unassembled WGS sequence"/>
</dbReference>
<keyword evidence="2" id="KW-1185">Reference proteome</keyword>
<reference evidence="1" key="2">
    <citation type="submission" date="2021-12" db="EMBL/GenBank/DDBJ databases">
        <title>Resequencing data analysis of finger millet.</title>
        <authorList>
            <person name="Hatakeyama M."/>
            <person name="Aluri S."/>
            <person name="Balachadran M.T."/>
            <person name="Sivarajan S.R."/>
            <person name="Poveda L."/>
            <person name="Shimizu-Inatsugi R."/>
            <person name="Schlapbach R."/>
            <person name="Sreeman S.M."/>
            <person name="Shimizu K.K."/>
        </authorList>
    </citation>
    <scope>NUCLEOTIDE SEQUENCE</scope>
</reference>
<name>A0AAV5ESS1_ELECO</name>
<protein>
    <submittedName>
        <fullName evidence="1">Uncharacterized protein</fullName>
    </submittedName>
</protein>
<dbReference type="AlphaFoldDB" id="A0AAV5ESS1"/>